<evidence type="ECO:0000313" key="2">
    <source>
        <dbReference type="Proteomes" id="UP000051952"/>
    </source>
</evidence>
<evidence type="ECO:0000313" key="1">
    <source>
        <dbReference type="EMBL" id="CUI15133.1"/>
    </source>
</evidence>
<reference evidence="2" key="1">
    <citation type="submission" date="2015-09" db="EMBL/GenBank/DDBJ databases">
        <authorList>
            <consortium name="Pathogen Informatics"/>
        </authorList>
    </citation>
    <scope>NUCLEOTIDE SEQUENCE [LARGE SCALE GENOMIC DNA]</scope>
    <source>
        <strain evidence="2">Lake Konstanz</strain>
    </source>
</reference>
<dbReference type="Proteomes" id="UP000051952">
    <property type="component" value="Unassembled WGS sequence"/>
</dbReference>
<accession>A0A0S4KHH4</accession>
<proteinExistence type="predicted"/>
<protein>
    <submittedName>
        <fullName evidence="1">Multi-copy leucine-rich repeat protein, putative</fullName>
    </submittedName>
</protein>
<organism evidence="1 2">
    <name type="scientific">Bodo saltans</name>
    <name type="common">Flagellated protozoan</name>
    <dbReference type="NCBI Taxonomy" id="75058"/>
    <lineage>
        <taxon>Eukaryota</taxon>
        <taxon>Discoba</taxon>
        <taxon>Euglenozoa</taxon>
        <taxon>Kinetoplastea</taxon>
        <taxon>Metakinetoplastina</taxon>
        <taxon>Eubodonida</taxon>
        <taxon>Bodonidae</taxon>
        <taxon>Bodo</taxon>
    </lineage>
</organism>
<keyword evidence="2" id="KW-1185">Reference proteome</keyword>
<dbReference type="EMBL" id="CYKH01001840">
    <property type="protein sequence ID" value="CUI15133.1"/>
    <property type="molecule type" value="Genomic_DNA"/>
</dbReference>
<name>A0A0S4KHH4_BODSA</name>
<dbReference type="AlphaFoldDB" id="A0A0S4KHH4"/>
<dbReference type="VEuPathDB" id="TriTrypDB:BSAL_27295"/>
<sequence length="950" mass="107298">MMRLRLIGWQVGIANHTARRSMYSVMPFTTPNPLEPVVRRYLQHAKSGNVFAARTSEQRLLSDMDRYLNDIATARGRIRDLVLSDTTLSEDTKREKLYTVEHMTDADIESYNFADNPPRIKRPKCDIFPFKVSKETTDAVRAHVEQCCSRGSERALLCSVGCAGSGRSVMHLHTIAAAVRMMEGMVQEYTNGNASERERLRPLGFYVSFKYQTAAEKDVQLRKQEMLSYIDCDCPPDGVPVIDWGGRKASYEDFCAEVLAHCNLGNDEANFRGITAALRAVLAWDGPMFISVDDLELAYKHQVQNISAGLIDVCEALLVNDEALLTRCDGKRPVFESYLAVSAYGAVDPVAAVTKSGRDLIMQPMGGLVPHDITAFLLDTAKMLQSQYADLFGDKPYLRSNAQQFFLIHASLCSGHPNTLFECVEGHSHDIRDGSSFSFFLLTPELRRRIIWLRRGPVVLQVPVDEKSCLDACRLVVGLETENIFDKRCNSSRRLFALSLSKDCAVTQAHPTRALVSPRFLSTIVKYLQGTKYDALRRHCKDLVRAVERHADLALALDEACHQLVRYPGNLSCRVLMARWHKATAISFEDLTFATLRIRFHCVLSEEGATGEKLLGGLLSHIRDDGFLGTTFKRGPLLLVEEVGNSPSFLFDGYSDSDVDYHTNVETARLRAELESARTWWNSNGVTLLQKALPAYRKTHSSSYELLQVALANKQHFCFKPCNPNNHCADSQIFLLEENDGELSWVVIEVQNKLWPDNFEPQTQETTTTPLYVTDKWRQLVAHMPERLVIDGSTHTFRHVRLLITANPVKEEKFVATMSTPPEEMSLYAEANGAFIHMLKTNTRDEIESKVREWATTVRDPRWEETSFPPEDATERARMLLGTMWYHENLLWKENRSQPVPMGHGRVIAECCMDLDTISKWCPTVSMLPGNIAIMQKFLSPDSTSGKDNK</sequence>
<gene>
    <name evidence="1" type="ORF">BSAL_27300</name>
</gene>